<accession>A0AAV2LGE4</accession>
<dbReference type="PANTHER" id="PTHR24394">
    <property type="entry name" value="ZINC FINGER PROTEIN"/>
    <property type="match status" value="1"/>
</dbReference>
<gene>
    <name evidence="12" type="ORF">KC01_LOCUS26996</name>
</gene>
<keyword evidence="13" id="KW-1185">Reference proteome</keyword>
<evidence type="ECO:0000256" key="4">
    <source>
        <dbReference type="ARBA" id="ARBA00022771"/>
    </source>
</evidence>
<organism evidence="12 13">
    <name type="scientific">Knipowitschia caucasica</name>
    <name type="common">Caucasian dwarf goby</name>
    <name type="synonym">Pomatoschistus caucasicus</name>
    <dbReference type="NCBI Taxonomy" id="637954"/>
    <lineage>
        <taxon>Eukaryota</taxon>
        <taxon>Metazoa</taxon>
        <taxon>Chordata</taxon>
        <taxon>Craniata</taxon>
        <taxon>Vertebrata</taxon>
        <taxon>Euteleostomi</taxon>
        <taxon>Actinopterygii</taxon>
        <taxon>Neopterygii</taxon>
        <taxon>Teleostei</taxon>
        <taxon>Neoteleostei</taxon>
        <taxon>Acanthomorphata</taxon>
        <taxon>Gobiaria</taxon>
        <taxon>Gobiiformes</taxon>
        <taxon>Gobioidei</taxon>
        <taxon>Gobiidae</taxon>
        <taxon>Gobiinae</taxon>
        <taxon>Knipowitschia</taxon>
    </lineage>
</organism>
<feature type="domain" description="C2H2-type" evidence="11">
    <location>
        <begin position="86"/>
        <end position="116"/>
    </location>
</feature>
<keyword evidence="3" id="KW-0677">Repeat</keyword>
<evidence type="ECO:0000256" key="2">
    <source>
        <dbReference type="ARBA" id="ARBA00022723"/>
    </source>
</evidence>
<dbReference type="GO" id="GO:0005634">
    <property type="term" value="C:nucleus"/>
    <property type="evidence" value="ECO:0007669"/>
    <property type="project" value="UniProtKB-SubCell"/>
</dbReference>
<feature type="domain" description="C2H2-type" evidence="11">
    <location>
        <begin position="146"/>
        <end position="173"/>
    </location>
</feature>
<feature type="compositionally biased region" description="Polar residues" evidence="10">
    <location>
        <begin position="40"/>
        <end position="55"/>
    </location>
</feature>
<keyword evidence="4 9" id="KW-0863">Zinc-finger</keyword>
<dbReference type="SUPFAM" id="SSF57667">
    <property type="entry name" value="beta-beta-alpha zinc fingers"/>
    <property type="match status" value="1"/>
</dbReference>
<keyword evidence="5" id="KW-0862">Zinc</keyword>
<evidence type="ECO:0000256" key="8">
    <source>
        <dbReference type="ARBA" id="ARBA00023242"/>
    </source>
</evidence>
<dbReference type="PROSITE" id="PS50157">
    <property type="entry name" value="ZINC_FINGER_C2H2_2"/>
    <property type="match status" value="3"/>
</dbReference>
<keyword evidence="7" id="KW-0804">Transcription</keyword>
<dbReference type="EMBL" id="OZ035844">
    <property type="protein sequence ID" value="CAL1598629.1"/>
    <property type="molecule type" value="Genomic_DNA"/>
</dbReference>
<evidence type="ECO:0000256" key="6">
    <source>
        <dbReference type="ARBA" id="ARBA00023015"/>
    </source>
</evidence>
<dbReference type="PANTHER" id="PTHR24394:SF48">
    <property type="entry name" value="ZINC FINGER PROTEIN 771"/>
    <property type="match status" value="1"/>
</dbReference>
<name>A0AAV2LGE4_KNICA</name>
<dbReference type="PROSITE" id="PS00028">
    <property type="entry name" value="ZINC_FINGER_C2H2_1"/>
    <property type="match status" value="2"/>
</dbReference>
<evidence type="ECO:0000259" key="11">
    <source>
        <dbReference type="PROSITE" id="PS50157"/>
    </source>
</evidence>
<dbReference type="GO" id="GO:0000981">
    <property type="term" value="F:DNA-binding transcription factor activity, RNA polymerase II-specific"/>
    <property type="evidence" value="ECO:0007669"/>
    <property type="project" value="TreeGrafter"/>
</dbReference>
<evidence type="ECO:0000256" key="3">
    <source>
        <dbReference type="ARBA" id="ARBA00022737"/>
    </source>
</evidence>
<sequence>MDLSIKGLQSSCVSVIQTTATQRTLNMAEEHSVKQETREQLQQSDCVNPRESSLLEQKRIPDRARIKEEPAERSIKPAGDQQSAAGSCSASLKTIHRFSTKSSLKIHTRNHTGEKPYSCPICDARFISNSNMNKHMKSHSEDKPTYSCSTCDAKFFSTGTLKRHEKTHTGANSLLQLCQFSPLFDS</sequence>
<evidence type="ECO:0000313" key="13">
    <source>
        <dbReference type="Proteomes" id="UP001497482"/>
    </source>
</evidence>
<keyword evidence="2" id="KW-0479">Metal-binding</keyword>
<dbReference type="InterPro" id="IPR013087">
    <property type="entry name" value="Znf_C2H2_type"/>
</dbReference>
<dbReference type="GO" id="GO:0032502">
    <property type="term" value="P:developmental process"/>
    <property type="evidence" value="ECO:0007669"/>
    <property type="project" value="UniProtKB-ARBA"/>
</dbReference>
<evidence type="ECO:0000256" key="5">
    <source>
        <dbReference type="ARBA" id="ARBA00022833"/>
    </source>
</evidence>
<keyword evidence="8" id="KW-0539">Nucleus</keyword>
<dbReference type="InterPro" id="IPR036236">
    <property type="entry name" value="Znf_C2H2_sf"/>
</dbReference>
<evidence type="ECO:0000256" key="9">
    <source>
        <dbReference type="PROSITE-ProRule" id="PRU00042"/>
    </source>
</evidence>
<reference evidence="12 13" key="1">
    <citation type="submission" date="2024-04" db="EMBL/GenBank/DDBJ databases">
        <authorList>
            <person name="Waldvogel A.-M."/>
            <person name="Schoenle A."/>
        </authorList>
    </citation>
    <scope>NUCLEOTIDE SEQUENCE [LARGE SCALE GENOMIC DNA]</scope>
</reference>
<evidence type="ECO:0000313" key="12">
    <source>
        <dbReference type="EMBL" id="CAL1598629.1"/>
    </source>
</evidence>
<dbReference type="FunFam" id="3.30.160.60:FF:000202">
    <property type="entry name" value="Zinc finger protein 574"/>
    <property type="match status" value="1"/>
</dbReference>
<dbReference type="Pfam" id="PF00096">
    <property type="entry name" value="zf-C2H2"/>
    <property type="match status" value="2"/>
</dbReference>
<comment type="subcellular location">
    <subcellularLocation>
        <location evidence="1">Nucleus</location>
    </subcellularLocation>
</comment>
<keyword evidence="6" id="KW-0805">Transcription regulation</keyword>
<dbReference type="GO" id="GO:0008270">
    <property type="term" value="F:zinc ion binding"/>
    <property type="evidence" value="ECO:0007669"/>
    <property type="project" value="UniProtKB-KW"/>
</dbReference>
<proteinExistence type="predicted"/>
<evidence type="ECO:0000256" key="10">
    <source>
        <dbReference type="SAM" id="MobiDB-lite"/>
    </source>
</evidence>
<feature type="domain" description="C2H2-type" evidence="11">
    <location>
        <begin position="117"/>
        <end position="144"/>
    </location>
</feature>
<dbReference type="GO" id="GO:0003677">
    <property type="term" value="F:DNA binding"/>
    <property type="evidence" value="ECO:0007669"/>
    <property type="project" value="UniProtKB-KW"/>
</dbReference>
<dbReference type="AlphaFoldDB" id="A0AAV2LGE4"/>
<feature type="compositionally biased region" description="Basic and acidic residues" evidence="10">
    <location>
        <begin position="56"/>
        <end position="75"/>
    </location>
</feature>
<dbReference type="SMART" id="SM00355">
    <property type="entry name" value="ZnF_C2H2"/>
    <property type="match status" value="2"/>
</dbReference>
<evidence type="ECO:0000256" key="1">
    <source>
        <dbReference type="ARBA" id="ARBA00004123"/>
    </source>
</evidence>
<evidence type="ECO:0000256" key="7">
    <source>
        <dbReference type="ARBA" id="ARBA00023163"/>
    </source>
</evidence>
<dbReference type="Proteomes" id="UP001497482">
    <property type="component" value="Chromosome 22"/>
</dbReference>
<feature type="region of interest" description="Disordered" evidence="10">
    <location>
        <begin position="31"/>
        <end position="86"/>
    </location>
</feature>
<dbReference type="Gene3D" id="3.30.160.60">
    <property type="entry name" value="Classic Zinc Finger"/>
    <property type="match status" value="3"/>
</dbReference>
<protein>
    <recommendedName>
        <fullName evidence="11">C2H2-type domain-containing protein</fullName>
    </recommendedName>
</protein>